<proteinExistence type="predicted"/>
<name>A0A6V7HF60_9HYME</name>
<keyword evidence="1" id="KW-0472">Membrane</keyword>
<dbReference type="Proteomes" id="UP000752696">
    <property type="component" value="Unassembled WGS sequence"/>
</dbReference>
<dbReference type="EMBL" id="CAJDYZ010010465">
    <property type="protein sequence ID" value="CAD1478057.1"/>
    <property type="molecule type" value="Genomic_DNA"/>
</dbReference>
<gene>
    <name evidence="2" type="ORF">MHI_LOCUS771985</name>
</gene>
<organism evidence="2 3">
    <name type="scientific">Heterotrigona itama</name>
    <dbReference type="NCBI Taxonomy" id="395501"/>
    <lineage>
        <taxon>Eukaryota</taxon>
        <taxon>Metazoa</taxon>
        <taxon>Ecdysozoa</taxon>
        <taxon>Arthropoda</taxon>
        <taxon>Hexapoda</taxon>
        <taxon>Insecta</taxon>
        <taxon>Pterygota</taxon>
        <taxon>Neoptera</taxon>
        <taxon>Endopterygota</taxon>
        <taxon>Hymenoptera</taxon>
        <taxon>Apocrita</taxon>
        <taxon>Aculeata</taxon>
        <taxon>Apoidea</taxon>
        <taxon>Anthophila</taxon>
        <taxon>Apidae</taxon>
        <taxon>Heterotrigona</taxon>
    </lineage>
</organism>
<evidence type="ECO:0000256" key="1">
    <source>
        <dbReference type="SAM" id="Phobius"/>
    </source>
</evidence>
<keyword evidence="3" id="KW-1185">Reference proteome</keyword>
<dbReference type="OrthoDB" id="7608385at2759"/>
<evidence type="ECO:0008006" key="4">
    <source>
        <dbReference type="Google" id="ProtNLM"/>
    </source>
</evidence>
<evidence type="ECO:0000313" key="2">
    <source>
        <dbReference type="EMBL" id="CAD1478057.1"/>
    </source>
</evidence>
<keyword evidence="1" id="KW-0812">Transmembrane</keyword>
<reference evidence="2" key="1">
    <citation type="submission" date="2020-07" db="EMBL/GenBank/DDBJ databases">
        <authorList>
            <person name="Nazaruddin N."/>
        </authorList>
    </citation>
    <scope>NUCLEOTIDE SEQUENCE</scope>
</reference>
<keyword evidence="1" id="KW-1133">Transmembrane helix</keyword>
<evidence type="ECO:0000313" key="3">
    <source>
        <dbReference type="Proteomes" id="UP000752696"/>
    </source>
</evidence>
<dbReference type="AlphaFoldDB" id="A0A6V7HF60"/>
<sequence>MGKARVICIVAHVSTSSYVDSCDSTTTPTEILATSVATTTERKVLASPTVEVVDSSKIAVPSRTSSTVPANAKYTSVHRRPVTMLLAVIALLCAGSSAEVFTNTFLVKMRQPAERHVADRVAARNGFVNLGP</sequence>
<comment type="caution">
    <text evidence="2">The sequence shown here is derived from an EMBL/GenBank/DDBJ whole genome shotgun (WGS) entry which is preliminary data.</text>
</comment>
<protein>
    <recommendedName>
        <fullName evidence="4">Peptidase S8 pro-domain domain-containing protein</fullName>
    </recommendedName>
</protein>
<feature type="non-terminal residue" evidence="2">
    <location>
        <position position="132"/>
    </location>
</feature>
<accession>A0A6V7HF60</accession>
<feature type="transmembrane region" description="Helical" evidence="1">
    <location>
        <begin position="84"/>
        <end position="106"/>
    </location>
</feature>